<dbReference type="PANTHER" id="PTHR43191:SF12">
    <property type="entry name" value="RRNA METHYLASE"/>
    <property type="match status" value="1"/>
</dbReference>
<dbReference type="Gene3D" id="3.30.1330.30">
    <property type="match status" value="1"/>
</dbReference>
<reference evidence="4 5" key="1">
    <citation type="submission" date="2014-12" db="EMBL/GenBank/DDBJ databases">
        <title>Complete genome sequence of Streptomyces vietnamensis strain GIMV4.0001, a genetic manipulable producer of the benzoisochromanequinone antibiotic granaticin.</title>
        <authorList>
            <person name="Deng M.R."/>
            <person name="Guo J."/>
            <person name="Ma L.Y."/>
            <person name="Feng G.D."/>
            <person name="Mo C.Y."/>
            <person name="Zhu H.H."/>
        </authorList>
    </citation>
    <scope>NUCLEOTIDE SEQUENCE [LARGE SCALE GENOMIC DNA]</scope>
    <source>
        <strain evidence="5">GIMV4.0001</strain>
    </source>
</reference>
<protein>
    <submittedName>
        <fullName evidence="4">rRNA methyltransferase</fullName>
    </submittedName>
</protein>
<dbReference type="GO" id="GO:0003723">
    <property type="term" value="F:RNA binding"/>
    <property type="evidence" value="ECO:0007669"/>
    <property type="project" value="InterPro"/>
</dbReference>
<name>A0A0B5HQ73_9ACTN</name>
<dbReference type="CDD" id="cd18095">
    <property type="entry name" value="SpoU-like_rRNA-MTase"/>
    <property type="match status" value="1"/>
</dbReference>
<dbReference type="PANTHER" id="PTHR43191">
    <property type="entry name" value="RRNA METHYLTRANSFERASE 3"/>
    <property type="match status" value="1"/>
</dbReference>
<dbReference type="Gene3D" id="3.40.1280.10">
    <property type="match status" value="1"/>
</dbReference>
<dbReference type="STRING" id="362257.SVTN_07155"/>
<evidence type="ECO:0000259" key="3">
    <source>
        <dbReference type="Pfam" id="PF00588"/>
    </source>
</evidence>
<accession>A0A0B5HQ73</accession>
<dbReference type="Pfam" id="PF00588">
    <property type="entry name" value="SpoU_methylase"/>
    <property type="match status" value="1"/>
</dbReference>
<dbReference type="Proteomes" id="UP000031774">
    <property type="component" value="Chromosome"/>
</dbReference>
<keyword evidence="1 4" id="KW-0489">Methyltransferase</keyword>
<dbReference type="InterPro" id="IPR051259">
    <property type="entry name" value="rRNA_Methyltransferase"/>
</dbReference>
<dbReference type="HOGENOM" id="CLU_021322_3_3_11"/>
<dbReference type="AlphaFoldDB" id="A0A0B5HQ73"/>
<dbReference type="InterPro" id="IPR029026">
    <property type="entry name" value="tRNA_m1G_MTases_N"/>
</dbReference>
<sequence length="272" mass="29523">MAELITIDDPDDPRLRDYTGLTDVELRRRREPAEGLFIAEGEKVIRRARQAGYEMRSMLLSAKWVDVMRDVIDEVPAPVYAIQPDLAERVTGYHVHRGALASMQRKPLPDAAGLLADARRVVVMESVNDHTNIGAIFRSAAALGMDAVLLSPDCADPLYRRSVKVSMGAVFSVPYARLDAWPRGLEAVREAGFKLLALTPAEKATSIDEAAPHRLDRVALMLGAEGDGLSTQALRAADEWVRIPMAHGVDSLNVGAAAAVAFYAVATGRPEA</sequence>
<keyword evidence="5" id="KW-1185">Reference proteome</keyword>
<dbReference type="SUPFAM" id="SSF75217">
    <property type="entry name" value="alpha/beta knot"/>
    <property type="match status" value="1"/>
</dbReference>
<proteinExistence type="predicted"/>
<dbReference type="KEGG" id="svt:SVTN_07155"/>
<dbReference type="InterPro" id="IPR029028">
    <property type="entry name" value="Alpha/beta_knot_MTases"/>
</dbReference>
<gene>
    <name evidence="4" type="ORF">SVTN_07155</name>
</gene>
<dbReference type="EMBL" id="CP010407">
    <property type="protein sequence ID" value="AJF64225.1"/>
    <property type="molecule type" value="Genomic_DNA"/>
</dbReference>
<feature type="domain" description="tRNA/rRNA methyltransferase SpoU type" evidence="3">
    <location>
        <begin position="121"/>
        <end position="263"/>
    </location>
</feature>
<dbReference type="GO" id="GO:0008173">
    <property type="term" value="F:RNA methyltransferase activity"/>
    <property type="evidence" value="ECO:0007669"/>
    <property type="project" value="InterPro"/>
</dbReference>
<organism evidence="4 5">
    <name type="scientific">Streptomyces vietnamensis</name>
    <dbReference type="NCBI Taxonomy" id="362257"/>
    <lineage>
        <taxon>Bacteria</taxon>
        <taxon>Bacillati</taxon>
        <taxon>Actinomycetota</taxon>
        <taxon>Actinomycetes</taxon>
        <taxon>Kitasatosporales</taxon>
        <taxon>Streptomycetaceae</taxon>
        <taxon>Streptomyces</taxon>
    </lineage>
</organism>
<dbReference type="RefSeq" id="WP_041128295.1">
    <property type="nucleotide sequence ID" value="NZ_CP010407.1"/>
</dbReference>
<evidence type="ECO:0000256" key="2">
    <source>
        <dbReference type="ARBA" id="ARBA00022679"/>
    </source>
</evidence>
<dbReference type="InterPro" id="IPR001537">
    <property type="entry name" value="SpoU_MeTrfase"/>
</dbReference>
<dbReference type="GO" id="GO:0032259">
    <property type="term" value="P:methylation"/>
    <property type="evidence" value="ECO:0007669"/>
    <property type="project" value="UniProtKB-KW"/>
</dbReference>
<keyword evidence="2 4" id="KW-0808">Transferase</keyword>
<dbReference type="InterPro" id="IPR029064">
    <property type="entry name" value="Ribosomal_eL30-like_sf"/>
</dbReference>
<dbReference type="SUPFAM" id="SSF55315">
    <property type="entry name" value="L30e-like"/>
    <property type="match status" value="1"/>
</dbReference>
<evidence type="ECO:0000313" key="4">
    <source>
        <dbReference type="EMBL" id="AJF64225.1"/>
    </source>
</evidence>
<evidence type="ECO:0000256" key="1">
    <source>
        <dbReference type="ARBA" id="ARBA00022603"/>
    </source>
</evidence>
<dbReference type="GO" id="GO:0006396">
    <property type="term" value="P:RNA processing"/>
    <property type="evidence" value="ECO:0007669"/>
    <property type="project" value="InterPro"/>
</dbReference>
<evidence type="ECO:0000313" key="5">
    <source>
        <dbReference type="Proteomes" id="UP000031774"/>
    </source>
</evidence>